<feature type="compositionally biased region" description="Polar residues" evidence="3">
    <location>
        <begin position="209"/>
        <end position="219"/>
    </location>
</feature>
<keyword evidence="2" id="KW-0597">Phosphoprotein</keyword>
<feature type="region of interest" description="Disordered" evidence="3">
    <location>
        <begin position="1"/>
        <end position="22"/>
    </location>
</feature>
<reference evidence="5" key="1">
    <citation type="submission" date="2022-01" db="EMBL/GenBank/DDBJ databases">
        <authorList>
            <person name="Braso-Vives M."/>
        </authorList>
    </citation>
    <scope>NUCLEOTIDE SEQUENCE</scope>
</reference>
<feature type="compositionally biased region" description="Low complexity" evidence="3">
    <location>
        <begin position="445"/>
        <end position="458"/>
    </location>
</feature>
<dbReference type="InterPro" id="IPR011993">
    <property type="entry name" value="PH-like_dom_sf"/>
</dbReference>
<evidence type="ECO:0000256" key="3">
    <source>
        <dbReference type="SAM" id="MobiDB-lite"/>
    </source>
</evidence>
<feature type="region of interest" description="Disordered" evidence="3">
    <location>
        <begin position="365"/>
        <end position="463"/>
    </location>
</feature>
<dbReference type="CDD" id="cd01268">
    <property type="entry name" value="PTB_Numb"/>
    <property type="match status" value="1"/>
</dbReference>
<dbReference type="EMBL" id="OV696689">
    <property type="protein sequence ID" value="CAH1262988.1"/>
    <property type="molecule type" value="Genomic_DNA"/>
</dbReference>
<dbReference type="InterPro" id="IPR006020">
    <property type="entry name" value="PTB/PI_dom"/>
</dbReference>
<feature type="compositionally biased region" description="Basic and acidic residues" evidence="3">
    <location>
        <begin position="10"/>
        <end position="22"/>
    </location>
</feature>
<evidence type="ECO:0000256" key="1">
    <source>
        <dbReference type="ARBA" id="ARBA00022473"/>
    </source>
</evidence>
<feature type="region of interest" description="Disordered" evidence="3">
    <location>
        <begin position="182"/>
        <end position="220"/>
    </location>
</feature>
<sequence>MNRLRKSFRRSKEPHVPECSKPHQWESDEKAVRSGTCNFHVKYLGCIEVYESRGMPVCEEALHKLKNSGRKKTRAVLWVTADALRVVDEDSKGLIVDQTIEKVSFCAPDRTYERGFSYICRDGTTRRWMCHGFIAIKDSGERLSHAVGCAFAACLERKQKREKDCGVTVTWNADKTSFTRQGSFRQTTMTERMDQEELDAEAQGDAASPGTTAKASAVQTAAIPRQQAPLSTVALQRQGSFRFFPKLSSKSSPFKRQLSLRLNELPSNLQRKEQPDVAPAAPPPPANEVAQPPPTEDSISAMCKMIQSDLFTLSSTDDPFTSMSSSTGTVTSQQQTVSQFLTSTAKTVAHQLQPIVQAQFQQHRIARPRPKARPPPPVDASAYVETESHAPAQPPTAVQQQMASPPQVQTQLQPTVNNNPAALSPSGSSSTSSTFSPVHQVNGVPSPASGASPIAARSQSQTVPIKQNNPWAAEVLAASQLASQSPRDDSVWVNAPPMPPPRQKSMSDADAWLESITKSVPGPTLQHQNMEPFNPRSVNGDMTRTGPSQPFDPFAGPMTGAGDAQFRPQQTPPMHSTVRTNVSVSAYGPASTQLGQQAFMATSNISNGSISDPWPGQTQPHMNGQRDPFQPMAPTQPYDPFAVEKTFELQL</sequence>
<dbReference type="SMART" id="SM00462">
    <property type="entry name" value="PTB"/>
    <property type="match status" value="1"/>
</dbReference>
<dbReference type="GO" id="GO:0005737">
    <property type="term" value="C:cytoplasm"/>
    <property type="evidence" value="ECO:0007669"/>
    <property type="project" value="TreeGrafter"/>
</dbReference>
<feature type="region of interest" description="Disordered" evidence="3">
    <location>
        <begin position="480"/>
        <end position="506"/>
    </location>
</feature>
<dbReference type="Proteomes" id="UP000838412">
    <property type="component" value="Chromosome 4"/>
</dbReference>
<keyword evidence="6" id="KW-1185">Reference proteome</keyword>
<dbReference type="Pfam" id="PF06311">
    <property type="entry name" value="NumbF"/>
    <property type="match status" value="1"/>
</dbReference>
<protein>
    <submittedName>
        <fullName evidence="5">NUMB protein</fullName>
    </submittedName>
</protein>
<keyword evidence="1" id="KW-0217">Developmental protein</keyword>
<accession>A0A8J9ZXJ5</accession>
<dbReference type="FunFam" id="2.30.29.30:FF:000031">
    <property type="entry name" value="protein numb isoform X1"/>
    <property type="match status" value="1"/>
</dbReference>
<evidence type="ECO:0000313" key="6">
    <source>
        <dbReference type="Proteomes" id="UP000838412"/>
    </source>
</evidence>
<dbReference type="InterPro" id="IPR016698">
    <property type="entry name" value="Numb/numb-like"/>
</dbReference>
<dbReference type="InterPro" id="IPR010449">
    <property type="entry name" value="Numb_domain"/>
</dbReference>
<dbReference type="AlphaFoldDB" id="A0A8J9ZXJ5"/>
<dbReference type="SUPFAM" id="SSF50729">
    <property type="entry name" value="PH domain-like"/>
    <property type="match status" value="1"/>
</dbReference>
<dbReference type="PANTHER" id="PTHR47368">
    <property type="entry name" value="NUMB"/>
    <property type="match status" value="1"/>
</dbReference>
<dbReference type="OrthoDB" id="10070446at2759"/>
<evidence type="ECO:0000256" key="2">
    <source>
        <dbReference type="ARBA" id="ARBA00022553"/>
    </source>
</evidence>
<dbReference type="PROSITE" id="PS01179">
    <property type="entry name" value="PID"/>
    <property type="match status" value="1"/>
</dbReference>
<evidence type="ECO:0000313" key="5">
    <source>
        <dbReference type="EMBL" id="CAH1262988.1"/>
    </source>
</evidence>
<evidence type="ECO:0000259" key="4">
    <source>
        <dbReference type="PROSITE" id="PS01179"/>
    </source>
</evidence>
<proteinExistence type="predicted"/>
<feature type="compositionally biased region" description="Low complexity" evidence="3">
    <location>
        <begin position="395"/>
        <end position="437"/>
    </location>
</feature>
<feature type="compositionally biased region" description="Pro residues" evidence="3">
    <location>
        <begin position="280"/>
        <end position="295"/>
    </location>
</feature>
<dbReference type="Gene3D" id="2.30.29.30">
    <property type="entry name" value="Pleckstrin-homology domain (PH domain)/Phosphotyrosine-binding domain (PTB)"/>
    <property type="match status" value="1"/>
</dbReference>
<feature type="region of interest" description="Disordered" evidence="3">
    <location>
        <begin position="266"/>
        <end position="297"/>
    </location>
</feature>
<dbReference type="Pfam" id="PF00640">
    <property type="entry name" value="PID"/>
    <property type="match status" value="1"/>
</dbReference>
<name>A0A8J9ZXJ5_BRALA</name>
<gene>
    <name evidence="5" type="primary">NUMB</name>
    <name evidence="5" type="ORF">BLAG_LOCUS17819</name>
</gene>
<feature type="domain" description="PID" evidence="4">
    <location>
        <begin position="37"/>
        <end position="162"/>
    </location>
</feature>
<dbReference type="PANTHER" id="PTHR47368:SF2">
    <property type="entry name" value="PID DOMAIN-CONTAINING PROTEIN"/>
    <property type="match status" value="1"/>
</dbReference>
<organism evidence="5 6">
    <name type="scientific">Branchiostoma lanceolatum</name>
    <name type="common">Common lancelet</name>
    <name type="synonym">Amphioxus lanceolatum</name>
    <dbReference type="NCBI Taxonomy" id="7740"/>
    <lineage>
        <taxon>Eukaryota</taxon>
        <taxon>Metazoa</taxon>
        <taxon>Chordata</taxon>
        <taxon>Cephalochordata</taxon>
        <taxon>Leptocardii</taxon>
        <taxon>Amphioxiformes</taxon>
        <taxon>Branchiostomatidae</taxon>
        <taxon>Branchiostoma</taxon>
    </lineage>
</organism>